<protein>
    <submittedName>
        <fullName evidence="2">Uncharacterized protein</fullName>
    </submittedName>
</protein>
<dbReference type="EMBL" id="OY731400">
    <property type="protein sequence ID" value="CAJ1944057.1"/>
    <property type="molecule type" value="Genomic_DNA"/>
</dbReference>
<feature type="transmembrane region" description="Helical" evidence="1">
    <location>
        <begin position="34"/>
        <end position="52"/>
    </location>
</feature>
<keyword evidence="1" id="KW-1133">Transmembrane helix</keyword>
<dbReference type="PANTHER" id="PTHR19229:SF154">
    <property type="entry name" value="ABC TRANSPORTER A FAMILY MEMBER 3-RELATED"/>
    <property type="match status" value="1"/>
</dbReference>
<proteinExistence type="predicted"/>
<dbReference type="AlphaFoldDB" id="A0AA86VXW2"/>
<dbReference type="Proteomes" id="UP001189624">
    <property type="component" value="Chromosome 3"/>
</dbReference>
<evidence type="ECO:0000313" key="3">
    <source>
        <dbReference type="Proteomes" id="UP001189624"/>
    </source>
</evidence>
<keyword evidence="1" id="KW-0472">Membrane</keyword>
<accession>A0AA86VXW2</accession>
<organism evidence="2 3">
    <name type="scientific">Sphenostylis stenocarpa</name>
    <dbReference type="NCBI Taxonomy" id="92480"/>
    <lineage>
        <taxon>Eukaryota</taxon>
        <taxon>Viridiplantae</taxon>
        <taxon>Streptophyta</taxon>
        <taxon>Embryophyta</taxon>
        <taxon>Tracheophyta</taxon>
        <taxon>Spermatophyta</taxon>
        <taxon>Magnoliopsida</taxon>
        <taxon>eudicotyledons</taxon>
        <taxon>Gunneridae</taxon>
        <taxon>Pentapetalae</taxon>
        <taxon>rosids</taxon>
        <taxon>fabids</taxon>
        <taxon>Fabales</taxon>
        <taxon>Fabaceae</taxon>
        <taxon>Papilionoideae</taxon>
        <taxon>50 kb inversion clade</taxon>
        <taxon>NPAAA clade</taxon>
        <taxon>indigoferoid/millettioid clade</taxon>
        <taxon>Phaseoleae</taxon>
        <taxon>Sphenostylis</taxon>
    </lineage>
</organism>
<reference evidence="2" key="1">
    <citation type="submission" date="2023-10" db="EMBL/GenBank/DDBJ databases">
        <authorList>
            <person name="Domelevo Entfellner J.-B."/>
        </authorList>
    </citation>
    <scope>NUCLEOTIDE SEQUENCE</scope>
</reference>
<sequence length="393" mass="43709">MANPAPASFATQANALLRKNITFQKRNVKTNVRLILFPVGLCLLLFVLQLIVDAQFDQSSFKCGCVCADRRTKLSQCPESEKRCGVQYSNSLQAALCPISKPTEWPPFLQLPAPSNRAVRNGFLPFYDLPDASCRRTNSCPLSLLFTAENHSFALSVSAKMFGSSLSISEFGGDFLAGLAVNVLGSESIPRRNNYIEPAFISGLPIYYLQTNCTGKEKSGLSLPLVPGANIEIKCAQALNLWRNSSSEINSELYKGYQRGNTEGQVNEIVSAFDFLNSNRNRYNVSIWYNSTYNQGNGFGANALSRIPRSVNLISNSYLQFLLGAGTKMLFEFVKEMPKPETIFRLDISSILGTLFFTWVILQLFPFPLSMLLKPYFLQTVPIASFSHASWQE</sequence>
<keyword evidence="1" id="KW-0812">Transmembrane</keyword>
<dbReference type="GO" id="GO:0016020">
    <property type="term" value="C:membrane"/>
    <property type="evidence" value="ECO:0007669"/>
    <property type="project" value="InterPro"/>
</dbReference>
<dbReference type="PANTHER" id="PTHR19229">
    <property type="entry name" value="ATP-BINDING CASSETTE TRANSPORTER SUBFAMILY A ABCA"/>
    <property type="match status" value="1"/>
</dbReference>
<dbReference type="InterPro" id="IPR026082">
    <property type="entry name" value="ABCA"/>
</dbReference>
<feature type="transmembrane region" description="Helical" evidence="1">
    <location>
        <begin position="343"/>
        <end position="365"/>
    </location>
</feature>
<evidence type="ECO:0000256" key="1">
    <source>
        <dbReference type="SAM" id="Phobius"/>
    </source>
</evidence>
<gene>
    <name evidence="2" type="ORF">AYBTSS11_LOCUS11704</name>
</gene>
<dbReference type="GO" id="GO:0140359">
    <property type="term" value="F:ABC-type transporter activity"/>
    <property type="evidence" value="ECO:0007669"/>
    <property type="project" value="InterPro"/>
</dbReference>
<dbReference type="Gramene" id="rna-AYBTSS11_LOCUS11704">
    <property type="protein sequence ID" value="CAJ1944057.1"/>
    <property type="gene ID" value="gene-AYBTSS11_LOCUS11704"/>
</dbReference>
<evidence type="ECO:0000313" key="2">
    <source>
        <dbReference type="EMBL" id="CAJ1944057.1"/>
    </source>
</evidence>
<dbReference type="GO" id="GO:0005319">
    <property type="term" value="F:lipid transporter activity"/>
    <property type="evidence" value="ECO:0007669"/>
    <property type="project" value="TreeGrafter"/>
</dbReference>
<name>A0AA86VXW2_9FABA</name>
<keyword evidence="3" id="KW-1185">Reference proteome</keyword>